<protein>
    <submittedName>
        <fullName evidence="1">Uncharacterized protein</fullName>
    </submittedName>
</protein>
<gene>
    <name evidence="1" type="ORF">IWQ57_002050</name>
</gene>
<proteinExistence type="predicted"/>
<dbReference type="EMBL" id="JANBUJ010000476">
    <property type="protein sequence ID" value="KAJ2771799.1"/>
    <property type="molecule type" value="Genomic_DNA"/>
</dbReference>
<organism evidence="1 2">
    <name type="scientific">Coemansia nantahalensis</name>
    <dbReference type="NCBI Taxonomy" id="2789366"/>
    <lineage>
        <taxon>Eukaryota</taxon>
        <taxon>Fungi</taxon>
        <taxon>Fungi incertae sedis</taxon>
        <taxon>Zoopagomycota</taxon>
        <taxon>Kickxellomycotina</taxon>
        <taxon>Kickxellomycetes</taxon>
        <taxon>Kickxellales</taxon>
        <taxon>Kickxellaceae</taxon>
        <taxon>Coemansia</taxon>
    </lineage>
</organism>
<sequence>MDKLQAKWADLKRLALMSPSHLRALAFAPQPAGAAVPLRSLRWRLWLDALPIEQFGEDDDACWRVWSVAAESERRTYAGLKAQFVVDPSAGAEGAADVQRMHPLSLDEDSPWSQFHRDQELRRTIQQDVARTFPDEAYFGAARVQRLLADVLLVYARMHSALGYRQGMHELLAPLLMAVDRDAVDCVGGGSGCRLASVLDRRFVEHDAFALFGRLMRLCAAWYQVPSLASPPAAPRVQTPIVAQCHLMLDKLALVDPRLGERLRGLDIEPQLFGIRWYRLLFSRELARLDDVCALWDVLFADSAAGPLRLVDWVAVVVLLANRRRLLHGDYEECLTTLLHLPPLPLPAPEALERTPPLQQAGAAPPLLADAAVLAPKIPYAALALPATTPVQRLALQAAYLRSRPTVEAAALIARQYELWEEEAWDVVDDVVPPPPAKSRPLAQVSPLPVAVPQARKARAQGAAQQQTHSSSLPSPSPRSPRSTFASPPVHAGGAVPLTDRRAAQPAPEFYGAVRSPGEAAMALGSATAQVASMAAQCLDMAADGADGGRRAVEDVAAALHALARVWQDEVVRSADGRLPAAAAATAATAEADLREVLCHLDRVHVRLSPPAQPDHSGF</sequence>
<evidence type="ECO:0000313" key="1">
    <source>
        <dbReference type="EMBL" id="KAJ2771799.1"/>
    </source>
</evidence>
<comment type="caution">
    <text evidence="1">The sequence shown here is derived from an EMBL/GenBank/DDBJ whole genome shotgun (WGS) entry which is preliminary data.</text>
</comment>
<accession>A0ACC1K1R4</accession>
<reference evidence="1" key="1">
    <citation type="submission" date="2022-07" db="EMBL/GenBank/DDBJ databases">
        <title>Phylogenomic reconstructions and comparative analyses of Kickxellomycotina fungi.</title>
        <authorList>
            <person name="Reynolds N.K."/>
            <person name="Stajich J.E."/>
            <person name="Barry K."/>
            <person name="Grigoriev I.V."/>
            <person name="Crous P."/>
            <person name="Smith M.E."/>
        </authorList>
    </citation>
    <scope>NUCLEOTIDE SEQUENCE</scope>
    <source>
        <strain evidence="1">CBS 109366</strain>
    </source>
</reference>
<keyword evidence="2" id="KW-1185">Reference proteome</keyword>
<evidence type="ECO:0000313" key="2">
    <source>
        <dbReference type="Proteomes" id="UP001140234"/>
    </source>
</evidence>
<dbReference type="Proteomes" id="UP001140234">
    <property type="component" value="Unassembled WGS sequence"/>
</dbReference>
<name>A0ACC1K1R4_9FUNG</name>